<accession>A0A0S2DEC2</accession>
<reference evidence="2 3" key="1">
    <citation type="submission" date="2015-11" db="EMBL/GenBank/DDBJ databases">
        <title>Genome sequences of Lysobacter enzymogenes strain C3 and Lysobacter antibioticus ATCC 29479.</title>
        <authorList>
            <person name="Kobayashi D.Y."/>
        </authorList>
    </citation>
    <scope>NUCLEOTIDE SEQUENCE [LARGE SCALE GENOMIC DNA]</scope>
    <source>
        <strain evidence="2 3">C3</strain>
    </source>
</reference>
<name>A0A0S2DEC2_LYSEN</name>
<dbReference type="AlphaFoldDB" id="A0A0S2DEC2"/>
<dbReference type="Proteomes" id="UP000061569">
    <property type="component" value="Chromosome"/>
</dbReference>
<protein>
    <submittedName>
        <fullName evidence="2">Uncharacterized protein</fullName>
    </submittedName>
</protein>
<evidence type="ECO:0000313" key="3">
    <source>
        <dbReference type="Proteomes" id="UP000061569"/>
    </source>
</evidence>
<dbReference type="KEGG" id="lez:GLE_1462"/>
<evidence type="ECO:0000313" key="2">
    <source>
        <dbReference type="EMBL" id="ALN56819.1"/>
    </source>
</evidence>
<dbReference type="PATRIC" id="fig|69.6.peg.1443"/>
<organism evidence="2 3">
    <name type="scientific">Lysobacter enzymogenes</name>
    <dbReference type="NCBI Taxonomy" id="69"/>
    <lineage>
        <taxon>Bacteria</taxon>
        <taxon>Pseudomonadati</taxon>
        <taxon>Pseudomonadota</taxon>
        <taxon>Gammaproteobacteria</taxon>
        <taxon>Lysobacterales</taxon>
        <taxon>Lysobacteraceae</taxon>
        <taxon>Lysobacter</taxon>
    </lineage>
</organism>
<feature type="region of interest" description="Disordered" evidence="1">
    <location>
        <begin position="1"/>
        <end position="38"/>
    </location>
</feature>
<sequence length="58" mass="6031">MDTAVGYESVGPEGPPTKAPKVISQKHRPHRPAVVGGASAPMLLPQVAAPHLIGKRRA</sequence>
<proteinExistence type="predicted"/>
<evidence type="ECO:0000256" key="1">
    <source>
        <dbReference type="SAM" id="MobiDB-lite"/>
    </source>
</evidence>
<dbReference type="EMBL" id="CP013140">
    <property type="protein sequence ID" value="ALN56819.1"/>
    <property type="molecule type" value="Genomic_DNA"/>
</dbReference>
<gene>
    <name evidence="2" type="ORF">GLE_1462</name>
</gene>